<protein>
    <submittedName>
        <fullName evidence="6">DsbA family protein</fullName>
    </submittedName>
</protein>
<comment type="caution">
    <text evidence="6">The sequence shown here is derived from an EMBL/GenBank/DDBJ whole genome shotgun (WGS) entry which is preliminary data.</text>
</comment>
<evidence type="ECO:0000259" key="5">
    <source>
        <dbReference type="PROSITE" id="PS51352"/>
    </source>
</evidence>
<gene>
    <name evidence="6" type="ORF">O7A60_26380</name>
</gene>
<keyword evidence="2" id="KW-0560">Oxidoreductase</keyword>
<evidence type="ECO:0000313" key="7">
    <source>
        <dbReference type="Proteomes" id="UP001387293"/>
    </source>
</evidence>
<dbReference type="InterPro" id="IPR036249">
    <property type="entry name" value="Thioredoxin-like_sf"/>
</dbReference>
<evidence type="ECO:0000256" key="4">
    <source>
        <dbReference type="ARBA" id="ARBA00023284"/>
    </source>
</evidence>
<dbReference type="CDD" id="cd03023">
    <property type="entry name" value="DsbA_Com1_like"/>
    <property type="match status" value="1"/>
</dbReference>
<keyword evidence="4" id="KW-0676">Redox-active center</keyword>
<proteinExistence type="predicted"/>
<keyword evidence="7" id="KW-1185">Reference proteome</keyword>
<dbReference type="EMBL" id="JAPYKS010000025">
    <property type="protein sequence ID" value="MEI9412256.1"/>
    <property type="molecule type" value="Genomic_DNA"/>
</dbReference>
<reference evidence="6 7" key="1">
    <citation type="submission" date="2022-12" db="EMBL/GenBank/DDBJ databases">
        <authorList>
            <person name="Muema E."/>
        </authorList>
    </citation>
    <scope>NUCLEOTIDE SEQUENCE [LARGE SCALE GENOMIC DNA]</scope>
    <source>
        <strain evidence="7">1326</strain>
    </source>
</reference>
<feature type="domain" description="Thioredoxin" evidence="5">
    <location>
        <begin position="23"/>
        <end position="222"/>
    </location>
</feature>
<keyword evidence="3" id="KW-1015">Disulfide bond</keyword>
<organism evidence="6 7">
    <name type="scientific">Mesorhizobium salmacidum</name>
    <dbReference type="NCBI Taxonomy" id="3015171"/>
    <lineage>
        <taxon>Bacteria</taxon>
        <taxon>Pseudomonadati</taxon>
        <taxon>Pseudomonadota</taxon>
        <taxon>Alphaproteobacteria</taxon>
        <taxon>Hyphomicrobiales</taxon>
        <taxon>Phyllobacteriaceae</taxon>
        <taxon>Mesorhizobium</taxon>
    </lineage>
</organism>
<dbReference type="RefSeq" id="WP_337108675.1">
    <property type="nucleotide sequence ID" value="NZ_JAPYKS010000025.1"/>
</dbReference>
<dbReference type="Pfam" id="PF01323">
    <property type="entry name" value="DSBA"/>
    <property type="match status" value="1"/>
</dbReference>
<dbReference type="PANTHER" id="PTHR13887:SF14">
    <property type="entry name" value="DISULFIDE BOND FORMATION PROTEIN D"/>
    <property type="match status" value="1"/>
</dbReference>
<name>A0ABU8L4B6_9HYPH</name>
<dbReference type="Proteomes" id="UP001387293">
    <property type="component" value="Unassembled WGS sequence"/>
</dbReference>
<dbReference type="SUPFAM" id="SSF52833">
    <property type="entry name" value="Thioredoxin-like"/>
    <property type="match status" value="1"/>
</dbReference>
<evidence type="ECO:0000256" key="3">
    <source>
        <dbReference type="ARBA" id="ARBA00023157"/>
    </source>
</evidence>
<dbReference type="InterPro" id="IPR013766">
    <property type="entry name" value="Thioredoxin_domain"/>
</dbReference>
<evidence type="ECO:0000313" key="6">
    <source>
        <dbReference type="EMBL" id="MEI9412256.1"/>
    </source>
</evidence>
<dbReference type="InterPro" id="IPR001853">
    <property type="entry name" value="DSBA-like_thioredoxin_dom"/>
</dbReference>
<keyword evidence="1" id="KW-0732">Signal</keyword>
<evidence type="ECO:0000256" key="2">
    <source>
        <dbReference type="ARBA" id="ARBA00023002"/>
    </source>
</evidence>
<accession>A0ABU8L4B6</accession>
<dbReference type="PROSITE" id="PS51352">
    <property type="entry name" value="THIOREDOXIN_2"/>
    <property type="match status" value="1"/>
</dbReference>
<dbReference type="Gene3D" id="3.40.30.10">
    <property type="entry name" value="Glutaredoxin"/>
    <property type="match status" value="1"/>
</dbReference>
<sequence>MPEPRAASTVVLILALLLVGLAAQSHPPVPDFLRQRENRRLLEADWPKLIPERRDALFNDPSAPTAGNPNGDVPLVMFLDYNCPHCRAGDPIIQQALKNDPKLKVVYKEYPGNAPGSKFAAVAALASRKQGKYEPFHHALMAARGQVSEFSILTIARQVGLDVEKLKRDMEDPAIEDTLQRNRTLATELYITGTPALVLGEEVIEGVPEISTLESLIAKAREKLSVDTVPDHHFAIF</sequence>
<evidence type="ECO:0000256" key="1">
    <source>
        <dbReference type="ARBA" id="ARBA00022729"/>
    </source>
</evidence>
<dbReference type="PANTHER" id="PTHR13887">
    <property type="entry name" value="GLUTATHIONE S-TRANSFERASE KAPPA"/>
    <property type="match status" value="1"/>
</dbReference>